<dbReference type="Proteomes" id="UP000095282">
    <property type="component" value="Unplaced"/>
</dbReference>
<proteinExistence type="predicted"/>
<dbReference type="SMART" id="SM00583">
    <property type="entry name" value="SPK"/>
    <property type="match status" value="1"/>
</dbReference>
<dbReference type="InterPro" id="IPR006570">
    <property type="entry name" value="SPK_dom"/>
</dbReference>
<name>A0A1I7T2P5_9PELO</name>
<protein>
    <submittedName>
        <fullName evidence="3">SPK domain-containing protein</fullName>
    </submittedName>
</protein>
<dbReference type="PANTHER" id="PTHR23362">
    <property type="entry name" value="L-PLASTIN-RELATED"/>
    <property type="match status" value="1"/>
</dbReference>
<feature type="domain" description="SPK" evidence="1">
    <location>
        <begin position="69"/>
        <end position="186"/>
    </location>
</feature>
<reference evidence="3" key="1">
    <citation type="submission" date="2016-11" db="UniProtKB">
        <authorList>
            <consortium name="WormBaseParasite"/>
        </authorList>
    </citation>
    <scope>IDENTIFICATION</scope>
</reference>
<dbReference type="eggNOG" id="ENOG502THF2">
    <property type="taxonomic scope" value="Eukaryota"/>
</dbReference>
<dbReference type="AlphaFoldDB" id="A0A1I7T2P5"/>
<evidence type="ECO:0000259" key="1">
    <source>
        <dbReference type="SMART" id="SM00583"/>
    </source>
</evidence>
<keyword evidence="2" id="KW-1185">Reference proteome</keyword>
<dbReference type="PANTHER" id="PTHR23362:SF2">
    <property type="entry name" value="PROTEIN FAR1-RELATED SEQUENCE-RELATED"/>
    <property type="match status" value="1"/>
</dbReference>
<evidence type="ECO:0000313" key="2">
    <source>
        <dbReference type="Proteomes" id="UP000095282"/>
    </source>
</evidence>
<dbReference type="InterPro" id="IPR053315">
    <property type="entry name" value="Peptidase_C14A"/>
</dbReference>
<dbReference type="WBParaSite" id="Csp11.Scaffold481.g1846.t1">
    <property type="protein sequence ID" value="Csp11.Scaffold481.g1846.t1"/>
    <property type="gene ID" value="Csp11.Scaffold481.g1846"/>
</dbReference>
<evidence type="ECO:0000313" key="3">
    <source>
        <dbReference type="WBParaSite" id="Csp11.Scaffold481.g1846.t1"/>
    </source>
</evidence>
<sequence>MSVMTLNWTISENRFIVLNEITKWGEKEEEIELESSDESSDEETDEFRFHSYPFFMSRRSQLKQFSWSEEHDMWTFLLKEIHDPFTGIIEKNRVKAKGLRIWEKYRDESGVDRSATSLMKRFRRPGFSLPVNFSVDDQIKLHYALGIPLHDSLLNQVLEHAVVDLDESSCIVRYKDLRQGGLNLPQLVSYQIRNQDVPIEEPPEKKACLMVDEVPHAVKMETGYSEEVLESLVANEEVDATTYLESLVTKFQSTK</sequence>
<organism evidence="2 3">
    <name type="scientific">Caenorhabditis tropicalis</name>
    <dbReference type="NCBI Taxonomy" id="1561998"/>
    <lineage>
        <taxon>Eukaryota</taxon>
        <taxon>Metazoa</taxon>
        <taxon>Ecdysozoa</taxon>
        <taxon>Nematoda</taxon>
        <taxon>Chromadorea</taxon>
        <taxon>Rhabditida</taxon>
        <taxon>Rhabditina</taxon>
        <taxon>Rhabditomorpha</taxon>
        <taxon>Rhabditoidea</taxon>
        <taxon>Rhabditidae</taxon>
        <taxon>Peloderinae</taxon>
        <taxon>Caenorhabditis</taxon>
    </lineage>
</organism>
<accession>A0A1I7T2P5</accession>
<dbReference type="Pfam" id="PF04435">
    <property type="entry name" value="SPK"/>
    <property type="match status" value="1"/>
</dbReference>